<sequence length="132" mass="15194">MFKSIVPITKERHLDKKVRAVDNFDFIKDVHIVSIMVHEFSRAASVYPIVFLEDQTKDEFKPVVLTGLEEGENLFVTDNKWEGSYIPAIIRRYPFALAKTDEDGRYTICIDEASDFVNDEEGQELFTKDGEA</sequence>
<feature type="non-terminal residue" evidence="1">
    <location>
        <position position="132"/>
    </location>
</feature>
<evidence type="ECO:0000313" key="1">
    <source>
        <dbReference type="EMBL" id="CAA6808868.1"/>
    </source>
</evidence>
<protein>
    <submittedName>
        <fullName evidence="1">Peptidase</fullName>
    </submittedName>
</protein>
<gene>
    <name evidence="1" type="ORF">HELGO_WM17256</name>
</gene>
<organism evidence="1">
    <name type="scientific">uncultured Sulfurovum sp</name>
    <dbReference type="NCBI Taxonomy" id="269237"/>
    <lineage>
        <taxon>Bacteria</taxon>
        <taxon>Pseudomonadati</taxon>
        <taxon>Campylobacterota</taxon>
        <taxon>Epsilonproteobacteria</taxon>
        <taxon>Campylobacterales</taxon>
        <taxon>Sulfurovaceae</taxon>
        <taxon>Sulfurovum</taxon>
        <taxon>environmental samples</taxon>
    </lineage>
</organism>
<dbReference type="EMBL" id="CACVAP010000056">
    <property type="protein sequence ID" value="CAA6808868.1"/>
    <property type="molecule type" value="Genomic_DNA"/>
</dbReference>
<dbReference type="AlphaFoldDB" id="A0A6S6SK79"/>
<dbReference type="InterPro" id="IPR010836">
    <property type="entry name" value="SapC"/>
</dbReference>
<dbReference type="Pfam" id="PF07277">
    <property type="entry name" value="SapC"/>
    <property type="match status" value="1"/>
</dbReference>
<reference evidence="1" key="1">
    <citation type="submission" date="2020-01" db="EMBL/GenBank/DDBJ databases">
        <authorList>
            <person name="Meier V. D."/>
            <person name="Meier V D."/>
        </authorList>
    </citation>
    <scope>NUCLEOTIDE SEQUENCE</scope>
    <source>
        <strain evidence="1">HLG_WM_MAG_06</strain>
    </source>
</reference>
<name>A0A6S6SK79_9BACT</name>
<accession>A0A6S6SK79</accession>
<proteinExistence type="predicted"/>